<evidence type="ECO:0000256" key="8">
    <source>
        <dbReference type="ARBA" id="ARBA00023328"/>
    </source>
</evidence>
<feature type="region of interest" description="Disordered" evidence="10">
    <location>
        <begin position="229"/>
        <end position="307"/>
    </location>
</feature>
<feature type="region of interest" description="Disordered" evidence="10">
    <location>
        <begin position="173"/>
        <end position="193"/>
    </location>
</feature>
<dbReference type="Proteomes" id="UP000008068">
    <property type="component" value="Unassembled WGS sequence"/>
</dbReference>
<evidence type="ECO:0000256" key="9">
    <source>
        <dbReference type="SAM" id="Coils"/>
    </source>
</evidence>
<dbReference type="Pfam" id="PF07557">
    <property type="entry name" value="Shugoshin_C"/>
    <property type="match status" value="1"/>
</dbReference>
<reference evidence="14" key="1">
    <citation type="submission" date="2011-07" db="EMBL/GenBank/DDBJ databases">
        <authorList>
            <consortium name="Caenorhabditis brenneri Sequencing and Analysis Consortium"/>
            <person name="Wilson R.K."/>
        </authorList>
    </citation>
    <scope>NUCLEOTIDE SEQUENCE [LARGE SCALE GENOMIC DNA]</scope>
    <source>
        <strain evidence="14">PB2801</strain>
    </source>
</reference>
<evidence type="ECO:0000256" key="10">
    <source>
        <dbReference type="SAM" id="MobiDB-lite"/>
    </source>
</evidence>
<evidence type="ECO:0000256" key="7">
    <source>
        <dbReference type="ARBA" id="ARBA00023306"/>
    </source>
</evidence>
<dbReference type="OMA" id="DEPMPFI"/>
<name>G0NG77_CAEBE</name>
<dbReference type="OrthoDB" id="5821911at2759"/>
<evidence type="ECO:0000256" key="4">
    <source>
        <dbReference type="ARBA" id="ARBA00022618"/>
    </source>
</evidence>
<organism evidence="14">
    <name type="scientific">Caenorhabditis brenneri</name>
    <name type="common">Nematode worm</name>
    <dbReference type="NCBI Taxonomy" id="135651"/>
    <lineage>
        <taxon>Eukaryota</taxon>
        <taxon>Metazoa</taxon>
        <taxon>Ecdysozoa</taxon>
        <taxon>Nematoda</taxon>
        <taxon>Chromadorea</taxon>
        <taxon>Rhabditida</taxon>
        <taxon>Rhabditina</taxon>
        <taxon>Rhabditomorpha</taxon>
        <taxon>Rhabditoidea</taxon>
        <taxon>Rhabditidae</taxon>
        <taxon>Peloderinae</taxon>
        <taxon>Caenorhabditis</taxon>
    </lineage>
</organism>
<evidence type="ECO:0000256" key="3">
    <source>
        <dbReference type="ARBA" id="ARBA00022454"/>
    </source>
</evidence>
<dbReference type="GO" id="GO:0051301">
    <property type="term" value="P:cell division"/>
    <property type="evidence" value="ECO:0007669"/>
    <property type="project" value="UniProtKB-KW"/>
</dbReference>
<dbReference type="HOGENOM" id="CLU_858533_0_0_1"/>
<dbReference type="GO" id="GO:0005634">
    <property type="term" value="C:nucleus"/>
    <property type="evidence" value="ECO:0007669"/>
    <property type="project" value="InterPro"/>
</dbReference>
<dbReference type="GO" id="GO:0000779">
    <property type="term" value="C:condensed chromosome, centromeric region"/>
    <property type="evidence" value="ECO:0007669"/>
    <property type="project" value="UniProtKB-ARBA"/>
</dbReference>
<keyword evidence="6 9" id="KW-0175">Coiled coil</keyword>
<keyword evidence="8" id="KW-0137">Centromere</keyword>
<dbReference type="InterPro" id="IPR011516">
    <property type="entry name" value="Shugoshin_N"/>
</dbReference>
<keyword evidence="5" id="KW-0159">Chromosome partition</keyword>
<dbReference type="STRING" id="135651.G0NG77"/>
<evidence type="ECO:0000256" key="6">
    <source>
        <dbReference type="ARBA" id="ARBA00023054"/>
    </source>
</evidence>
<proteinExistence type="inferred from homology"/>
<dbReference type="eggNOG" id="ENOG502RT7Z">
    <property type="taxonomic scope" value="Eukaryota"/>
</dbReference>
<dbReference type="InterPro" id="IPR011515">
    <property type="entry name" value="Shugoshin_C"/>
</dbReference>
<evidence type="ECO:0000256" key="5">
    <source>
        <dbReference type="ARBA" id="ARBA00022829"/>
    </source>
</evidence>
<accession>G0NG77</accession>
<keyword evidence="3" id="KW-0158">Chromosome</keyword>
<feature type="domain" description="Shugoshin C-terminal" evidence="11">
    <location>
        <begin position="268"/>
        <end position="292"/>
    </location>
</feature>
<keyword evidence="14" id="KW-1185">Reference proteome</keyword>
<feature type="coiled-coil region" evidence="9">
    <location>
        <begin position="40"/>
        <end position="74"/>
    </location>
</feature>
<evidence type="ECO:0000256" key="1">
    <source>
        <dbReference type="ARBA" id="ARBA00004584"/>
    </source>
</evidence>
<dbReference type="InParanoid" id="G0NG77"/>
<gene>
    <name evidence="13" type="primary">Cbn-sgo-1</name>
    <name evidence="13" type="ORF">CAEBREN_16605</name>
</gene>
<dbReference type="AlphaFoldDB" id="G0NG77"/>
<evidence type="ECO:0000313" key="13">
    <source>
        <dbReference type="EMBL" id="EGT59830.1"/>
    </source>
</evidence>
<sequence length="307" mass="34745">MDARTAQSVFGGIVQSKKPASKEEISINYKTANDSLVKKNLLLKQQLVQFTKTIEKLRNENVSLREKNQALIDATLEKKIELIVEQRVKSRLAHAAVLHKKLVQNIQQTGLELGQMFKELEPEPSSLVTRRQPKLEINLERLDESPVRNIRLEDSNEENADPIEELDETAISYPATNLKNETPRKKNSLGKGRRSELFQSFHEQVPTTQEVPSTSNVIRRAPMLIAPIATPGVSSKPTPRKAQTPRFKKPSTPAPAPVSDDIEVSSTARRQRSAKMNIKSFKEPSVRDKLRRPGKHDEPMPFIDTFY</sequence>
<keyword evidence="7" id="KW-0131">Cell cycle</keyword>
<keyword evidence="4" id="KW-0132">Cell division</keyword>
<evidence type="ECO:0000313" key="14">
    <source>
        <dbReference type="Proteomes" id="UP000008068"/>
    </source>
</evidence>
<evidence type="ECO:0000259" key="11">
    <source>
        <dbReference type="Pfam" id="PF07557"/>
    </source>
</evidence>
<comment type="subcellular location">
    <subcellularLocation>
        <location evidence="1">Chromosome</location>
        <location evidence="1">Centromere</location>
    </subcellularLocation>
</comment>
<dbReference type="GO" id="GO:0045132">
    <property type="term" value="P:meiotic chromosome segregation"/>
    <property type="evidence" value="ECO:0007669"/>
    <property type="project" value="InterPro"/>
</dbReference>
<comment type="similarity">
    <text evidence="2">Belongs to the shugoshin family.</text>
</comment>
<dbReference type="EMBL" id="GL379878">
    <property type="protein sequence ID" value="EGT59830.1"/>
    <property type="molecule type" value="Genomic_DNA"/>
</dbReference>
<evidence type="ECO:0000256" key="2">
    <source>
        <dbReference type="ARBA" id="ARBA00010845"/>
    </source>
</evidence>
<feature type="domain" description="Shugoshin N-terminal coiled-coil" evidence="12">
    <location>
        <begin position="28"/>
        <end position="69"/>
    </location>
</feature>
<evidence type="ECO:0000259" key="12">
    <source>
        <dbReference type="Pfam" id="PF07558"/>
    </source>
</evidence>
<protein>
    <submittedName>
        <fullName evidence="13">CBN-SGO-1 protein</fullName>
    </submittedName>
</protein>
<dbReference type="FunCoup" id="G0NG77">
    <property type="interactions" value="1745"/>
</dbReference>
<dbReference type="Pfam" id="PF07558">
    <property type="entry name" value="Shugoshin_N"/>
    <property type="match status" value="1"/>
</dbReference>